<evidence type="ECO:0000313" key="3">
    <source>
        <dbReference type="Proteomes" id="UP000234254"/>
    </source>
</evidence>
<sequence length="167" mass="18832">MPIYVLHTTEDDRPARVIFVQAITLLHAQTFGTPRAAVRVEVVNAPRQGSEVWSEHYGGTGFQASAGLSKFTDYLEVKLDFRGTRDEWEDYCREIVSIRPQIRSIYLQRLEFEFERPDPSLLGGLVTPPRKGEGRMTGIAALRGQLAGGPVSRRRSVDEESLPPYQE</sequence>
<feature type="region of interest" description="Disordered" evidence="1">
    <location>
        <begin position="146"/>
        <end position="167"/>
    </location>
</feature>
<accession>A0A2I1CTM5</accession>
<dbReference type="VEuPathDB" id="FungiDB:P168DRAFT_284548"/>
<evidence type="ECO:0000256" key="1">
    <source>
        <dbReference type="SAM" id="MobiDB-lite"/>
    </source>
</evidence>
<organism evidence="2 3">
    <name type="scientific">Aspergillus campestris (strain IBT 28561)</name>
    <dbReference type="NCBI Taxonomy" id="1392248"/>
    <lineage>
        <taxon>Eukaryota</taxon>
        <taxon>Fungi</taxon>
        <taxon>Dikarya</taxon>
        <taxon>Ascomycota</taxon>
        <taxon>Pezizomycotina</taxon>
        <taxon>Eurotiomycetes</taxon>
        <taxon>Eurotiomycetidae</taxon>
        <taxon>Eurotiales</taxon>
        <taxon>Aspergillaceae</taxon>
        <taxon>Aspergillus</taxon>
        <taxon>Aspergillus subgen. Circumdati</taxon>
    </lineage>
</organism>
<evidence type="ECO:0000313" key="2">
    <source>
        <dbReference type="EMBL" id="PKY00982.1"/>
    </source>
</evidence>
<dbReference type="OrthoDB" id="5388012at2759"/>
<dbReference type="RefSeq" id="XP_024689576.1">
    <property type="nucleotide sequence ID" value="XM_024836133.1"/>
</dbReference>
<gene>
    <name evidence="2" type="ORF">P168DRAFT_284548</name>
</gene>
<dbReference type="Proteomes" id="UP000234254">
    <property type="component" value="Unassembled WGS sequence"/>
</dbReference>
<dbReference type="GeneID" id="36543657"/>
<protein>
    <recommendedName>
        <fullName evidence="4">Tautomerase cis-CaaD-like domain-containing protein</fullName>
    </recommendedName>
</protein>
<proteinExistence type="predicted"/>
<keyword evidence="3" id="KW-1185">Reference proteome</keyword>
<name>A0A2I1CTM5_ASPC2</name>
<evidence type="ECO:0008006" key="4">
    <source>
        <dbReference type="Google" id="ProtNLM"/>
    </source>
</evidence>
<dbReference type="EMBL" id="MSFM01000012">
    <property type="protein sequence ID" value="PKY00982.1"/>
    <property type="molecule type" value="Genomic_DNA"/>
</dbReference>
<comment type="caution">
    <text evidence="2">The sequence shown here is derived from an EMBL/GenBank/DDBJ whole genome shotgun (WGS) entry which is preliminary data.</text>
</comment>
<dbReference type="AlphaFoldDB" id="A0A2I1CTM5"/>
<reference evidence="2" key="1">
    <citation type="submission" date="2016-12" db="EMBL/GenBank/DDBJ databases">
        <title>The genomes of Aspergillus section Nigri reveals drivers in fungal speciation.</title>
        <authorList>
            <consortium name="DOE Joint Genome Institute"/>
            <person name="Vesth T.C."/>
            <person name="Nybo J."/>
            <person name="Theobald S."/>
            <person name="Brandl J."/>
            <person name="Frisvad J.C."/>
            <person name="Nielsen K.F."/>
            <person name="Lyhne E.K."/>
            <person name="Kogle M.E."/>
            <person name="Kuo A."/>
            <person name="Riley R."/>
            <person name="Clum A."/>
            <person name="Nolan M."/>
            <person name="Lipzen A."/>
            <person name="Salamov A."/>
            <person name="Henrissat B."/>
            <person name="Wiebenga A."/>
            <person name="De vries R.P."/>
            <person name="Grigoriev I.V."/>
            <person name="Mortensen U.H."/>
            <person name="Andersen M.R."/>
            <person name="Baker S.E."/>
        </authorList>
    </citation>
    <scope>NUCLEOTIDE SEQUENCE</scope>
    <source>
        <strain evidence="2">IBT 28561</strain>
    </source>
</reference>